<reference evidence="2 3" key="1">
    <citation type="submission" date="2022-04" db="EMBL/GenBank/DDBJ databases">
        <title>Positive selection, recombination, and allopatry shape intraspecific diversity of widespread and dominant cyanobacteria.</title>
        <authorList>
            <person name="Wei J."/>
            <person name="Shu W."/>
            <person name="Hu C."/>
        </authorList>
    </citation>
    <scope>NUCLEOTIDE SEQUENCE [LARGE SCALE GENOMIC DNA]</scope>
    <source>
        <strain evidence="2 3">GB2-A4</strain>
    </source>
</reference>
<comment type="caution">
    <text evidence="2">The sequence shown here is derived from an EMBL/GenBank/DDBJ whole genome shotgun (WGS) entry which is preliminary data.</text>
</comment>
<protein>
    <submittedName>
        <fullName evidence="2">Uncharacterized protein</fullName>
    </submittedName>
</protein>
<name>A0ABV0J1S5_9CYAN</name>
<feature type="signal peptide" evidence="1">
    <location>
        <begin position="1"/>
        <end position="18"/>
    </location>
</feature>
<evidence type="ECO:0000313" key="3">
    <source>
        <dbReference type="Proteomes" id="UP001464891"/>
    </source>
</evidence>
<sequence>MQKSVLFVVWVVTSSLWAGQTAQAESSKAFPAPVQTPLPAQTQPRSLLVADGAVSDQAQNSKPTKPTLMLQDLPPGFQPLSGPELTELSQSLSAGGYETESLFAFQEAEHFEYIIGFTTPLSTPEAQAAFDSELRQAGFLEQFAQGFQQGASGIKISNKGALKNLDGIGNAIAGFGFTSNIQTIPMRIELVVFRRNQIGAFLWIMYLDGDKPVISVDQVAQKLDSRVLDAAKATQVPQVVLDQ</sequence>
<organism evidence="2 3">
    <name type="scientific">Trichocoleus desertorum GB2-A4</name>
    <dbReference type="NCBI Taxonomy" id="2933944"/>
    <lineage>
        <taxon>Bacteria</taxon>
        <taxon>Bacillati</taxon>
        <taxon>Cyanobacteriota</taxon>
        <taxon>Cyanophyceae</taxon>
        <taxon>Leptolyngbyales</taxon>
        <taxon>Trichocoleusaceae</taxon>
        <taxon>Trichocoleus</taxon>
    </lineage>
</organism>
<dbReference type="EMBL" id="JAMPKM010000001">
    <property type="protein sequence ID" value="MEP0815724.1"/>
    <property type="molecule type" value="Genomic_DNA"/>
</dbReference>
<keyword evidence="3" id="KW-1185">Reference proteome</keyword>
<keyword evidence="1" id="KW-0732">Signal</keyword>
<dbReference type="RefSeq" id="WP_190431265.1">
    <property type="nucleotide sequence ID" value="NZ_JAMPKM010000001.1"/>
</dbReference>
<accession>A0ABV0J1S5</accession>
<proteinExistence type="predicted"/>
<evidence type="ECO:0000313" key="2">
    <source>
        <dbReference type="EMBL" id="MEP0815724.1"/>
    </source>
</evidence>
<dbReference type="Proteomes" id="UP001464891">
    <property type="component" value="Unassembled WGS sequence"/>
</dbReference>
<feature type="chain" id="PRO_5046946612" evidence="1">
    <location>
        <begin position="19"/>
        <end position="243"/>
    </location>
</feature>
<evidence type="ECO:0000256" key="1">
    <source>
        <dbReference type="SAM" id="SignalP"/>
    </source>
</evidence>
<gene>
    <name evidence="2" type="ORF">NC998_01280</name>
</gene>